<sequence>MAKILKCPDCNRPILTGKTRDLNKHMNLNENLRKGQCLPALCLMQNPVPASLENQIPAPEGNLISFDENPLTAYKRINDELEAIAEKTNDRIDMCKSGNYTLTSIKLFKETTLAPLKKKYEREAIQYDVNLMYIYEMLKKEASWPVVSDYDGQEPPHTYYAKLRAINETVRPLGVDTFNATKRANIMKSKMTGRFFPVPAQNPYNANANIVTEAE</sequence>
<accession>A0A9N9I079</accession>
<evidence type="ECO:0000313" key="1">
    <source>
        <dbReference type="EMBL" id="CAG8715429.1"/>
    </source>
</evidence>
<feature type="non-terminal residue" evidence="1">
    <location>
        <position position="215"/>
    </location>
</feature>
<protein>
    <submittedName>
        <fullName evidence="1">13416_t:CDS:1</fullName>
    </submittedName>
</protein>
<comment type="caution">
    <text evidence="1">The sequence shown here is derived from an EMBL/GenBank/DDBJ whole genome shotgun (WGS) entry which is preliminary data.</text>
</comment>
<dbReference type="AlphaFoldDB" id="A0A9N9I079"/>
<proteinExistence type="predicted"/>
<organism evidence="1 2">
    <name type="scientific">Acaulospora morrowiae</name>
    <dbReference type="NCBI Taxonomy" id="94023"/>
    <lineage>
        <taxon>Eukaryota</taxon>
        <taxon>Fungi</taxon>
        <taxon>Fungi incertae sedis</taxon>
        <taxon>Mucoromycota</taxon>
        <taxon>Glomeromycotina</taxon>
        <taxon>Glomeromycetes</taxon>
        <taxon>Diversisporales</taxon>
        <taxon>Acaulosporaceae</taxon>
        <taxon>Acaulospora</taxon>
    </lineage>
</organism>
<reference evidence="1" key="1">
    <citation type="submission" date="2021-06" db="EMBL/GenBank/DDBJ databases">
        <authorList>
            <person name="Kallberg Y."/>
            <person name="Tangrot J."/>
            <person name="Rosling A."/>
        </authorList>
    </citation>
    <scope>NUCLEOTIDE SEQUENCE</scope>
    <source>
        <strain evidence="1">CL551</strain>
    </source>
</reference>
<dbReference type="Proteomes" id="UP000789342">
    <property type="component" value="Unassembled WGS sequence"/>
</dbReference>
<dbReference type="OrthoDB" id="2345504at2759"/>
<dbReference type="EMBL" id="CAJVPV010020681">
    <property type="protein sequence ID" value="CAG8715429.1"/>
    <property type="molecule type" value="Genomic_DNA"/>
</dbReference>
<keyword evidence="2" id="KW-1185">Reference proteome</keyword>
<gene>
    <name evidence="1" type="ORF">AMORRO_LOCUS12968</name>
</gene>
<name>A0A9N9I079_9GLOM</name>
<evidence type="ECO:0000313" key="2">
    <source>
        <dbReference type="Proteomes" id="UP000789342"/>
    </source>
</evidence>